<organism evidence="6 7">
    <name type="scientific">Arctia plantaginis</name>
    <name type="common">Wood tiger moth</name>
    <name type="synonym">Phalaena plantaginis</name>
    <dbReference type="NCBI Taxonomy" id="874455"/>
    <lineage>
        <taxon>Eukaryota</taxon>
        <taxon>Metazoa</taxon>
        <taxon>Ecdysozoa</taxon>
        <taxon>Arthropoda</taxon>
        <taxon>Hexapoda</taxon>
        <taxon>Insecta</taxon>
        <taxon>Pterygota</taxon>
        <taxon>Neoptera</taxon>
        <taxon>Endopterygota</taxon>
        <taxon>Lepidoptera</taxon>
        <taxon>Glossata</taxon>
        <taxon>Ditrysia</taxon>
        <taxon>Noctuoidea</taxon>
        <taxon>Erebidae</taxon>
        <taxon>Arctiinae</taxon>
        <taxon>Arctia</taxon>
    </lineage>
</organism>
<feature type="compositionally biased region" description="Polar residues" evidence="3">
    <location>
        <begin position="402"/>
        <end position="411"/>
    </location>
</feature>
<dbReference type="EMBL" id="CADEBD010000344">
    <property type="protein sequence ID" value="CAB3248648.1"/>
    <property type="molecule type" value="Genomic_DNA"/>
</dbReference>
<dbReference type="Pfam" id="PF25332">
    <property type="entry name" value="C2_PACS_N"/>
    <property type="match status" value="1"/>
</dbReference>
<feature type="compositionally biased region" description="Acidic residues" evidence="3">
    <location>
        <begin position="169"/>
        <end position="184"/>
    </location>
</feature>
<evidence type="ECO:0000256" key="1">
    <source>
        <dbReference type="ARBA" id="ARBA00008590"/>
    </source>
</evidence>
<gene>
    <name evidence="6" type="ORF">APLA_LOCUS12461</name>
</gene>
<feature type="region of interest" description="Disordered" evidence="3">
    <location>
        <begin position="458"/>
        <end position="530"/>
    </location>
</feature>
<dbReference type="PANTHER" id="PTHR13280:SF17">
    <property type="entry name" value="KRUEPPEL TARGET AT 95D, ISOFORM A"/>
    <property type="match status" value="1"/>
</dbReference>
<evidence type="ECO:0000313" key="7">
    <source>
        <dbReference type="Proteomes" id="UP000494256"/>
    </source>
</evidence>
<reference evidence="6 7" key="1">
    <citation type="submission" date="2020-04" db="EMBL/GenBank/DDBJ databases">
        <authorList>
            <person name="Wallbank WR R."/>
            <person name="Pardo Diaz C."/>
            <person name="Kozak K."/>
            <person name="Martin S."/>
            <person name="Jiggins C."/>
            <person name="Moest M."/>
            <person name="Warren A I."/>
            <person name="Byers J.R.P. K."/>
            <person name="Montejo-Kovacevich G."/>
            <person name="Yen C E."/>
        </authorList>
    </citation>
    <scope>NUCLEOTIDE SEQUENCE [LARGE SCALE GENOMIC DNA]</scope>
</reference>
<feature type="region of interest" description="Disordered" evidence="3">
    <location>
        <begin position="767"/>
        <end position="801"/>
    </location>
</feature>
<feature type="region of interest" description="Disordered" evidence="3">
    <location>
        <begin position="389"/>
        <end position="440"/>
    </location>
</feature>
<sequence>MSTLCTLRITRLRVCGALGDSGGGATGGTGAGAVILAARMHSSKRTLRSNDIAVPPLDVELDLCFSLQYPHFVKRDGNRLQIMLQRRKKYKNRTILGYKTLAEGVIRMDQVLQRSMDMELELVGVGGKVGAAAGQPVAKLTITGLASTPVDHDTKNNNTLLITERGYSDEEEEGEFSSVEEADEMTYGAPARRRAHRQLAFNKTDLSYTKLSRSRDLSFMERERKRQSYMHSKGNDRDSDSELESAAAKRKGSRGKLAVSACASTLLRRSYENRNCSNCQIPIFQWEWKGQALALIYSYCLTVSGDARLDLPYSKVKTLDYRLRLYSRRSVYAKPPMEVKPQRNLKQKFAALLRRFRVPEELSERGTTRDQHHAQHDIDELFQELESLSCGEGEDSGPDQMDTISIGSTPKPSLRPFFSSSRSLATQDHHRHSNVRGHGSLTSAAELSDFRERHINTLPLTESEAIRSSAGDERASDGNSDGDVTADAPVSGASVSSSPPNETKEDKRSRLFRSATSGGNLTPGVAGRKKNSLVIGADRPLSAHELPAQSPTTLEPRRTWAEQVSRLVGEDSSLECVAVCGSGAGACLAALAALGVPALLSPAQAPDPRPLLHALYSRVPKQSGRRGCIRVAICGGDAAAGAALRAHAELGARRPHDAPLVRFYVIPVGPSVIARHLSATDGAYAALFASDSWANICERAAEGSVTDVAEMSSRIGRYLNSIGPVNNVPIGEAMVAYRDKSGDEDSSQTFVPFIAEVRVGCSEGGVSSLELEEGGSPPARASPPATPAPHTHEPAPLPLTHPLPLLARTEPLELQLDYWLVPSRQSEGTDSKVTVKASFRALHVTRQNSHLCITYLTKEKKQKIMRLGKKKEKTGEAEVGRAQTVDGVARLICSAKSSHNVPLKVYIDGTELNGVKFFQLSTQWQTHVKTFPVATCGAPLAPAET</sequence>
<feature type="region of interest" description="Disordered" evidence="3">
    <location>
        <begin position="218"/>
        <end position="249"/>
    </location>
</feature>
<proteinExistence type="inferred from homology"/>
<dbReference type="InterPro" id="IPR019381">
    <property type="entry name" value="PACS1/2_C"/>
</dbReference>
<evidence type="ECO:0000256" key="3">
    <source>
        <dbReference type="SAM" id="MobiDB-lite"/>
    </source>
</evidence>
<dbReference type="Proteomes" id="UP000494256">
    <property type="component" value="Unassembled WGS sequence"/>
</dbReference>
<evidence type="ECO:0000259" key="4">
    <source>
        <dbReference type="Pfam" id="PF10254"/>
    </source>
</evidence>
<dbReference type="AlphaFoldDB" id="A0A8S1AHE7"/>
<dbReference type="OrthoDB" id="184109at2759"/>
<feature type="compositionally biased region" description="Low complexity" evidence="3">
    <location>
        <begin position="767"/>
        <end position="779"/>
    </location>
</feature>
<evidence type="ECO:0000259" key="5">
    <source>
        <dbReference type="Pfam" id="PF25332"/>
    </source>
</evidence>
<evidence type="ECO:0000313" key="6">
    <source>
        <dbReference type="EMBL" id="CAB3248648.1"/>
    </source>
</evidence>
<dbReference type="InterPro" id="IPR057541">
    <property type="entry name" value="PACS1/2_N"/>
</dbReference>
<protein>
    <recommendedName>
        <fullName evidence="8">Phosphofurin acidic cluster sorting protein 1</fullName>
    </recommendedName>
</protein>
<feature type="domain" description="Phosphofurin acidic cluster sorting protein 1/2 N-terminal C2" evidence="5">
    <location>
        <begin position="5"/>
        <end position="123"/>
    </location>
</feature>
<comment type="similarity">
    <text evidence="1">Belongs to the PACS family.</text>
</comment>
<evidence type="ECO:0008006" key="8">
    <source>
        <dbReference type="Google" id="ProtNLM"/>
    </source>
</evidence>
<feature type="domain" description="Phosphofurin acidic cluster sorting protein 1/2 C-terminal" evidence="4">
    <location>
        <begin position="601"/>
        <end position="936"/>
    </location>
</feature>
<dbReference type="GO" id="GO:0072659">
    <property type="term" value="P:protein localization to plasma membrane"/>
    <property type="evidence" value="ECO:0007669"/>
    <property type="project" value="TreeGrafter"/>
</dbReference>
<keyword evidence="2" id="KW-0597">Phosphoprotein</keyword>
<evidence type="ECO:0000256" key="2">
    <source>
        <dbReference type="ARBA" id="ARBA00022553"/>
    </source>
</evidence>
<dbReference type="PANTHER" id="PTHR13280">
    <property type="entry name" value="PHOSPHOFURIN ACIDIC CLUSTER SORTING PROTEIN"/>
    <property type="match status" value="1"/>
</dbReference>
<feature type="compositionally biased region" description="Low complexity" evidence="3">
    <location>
        <begin position="412"/>
        <end position="424"/>
    </location>
</feature>
<comment type="caution">
    <text evidence="6">The sequence shown here is derived from an EMBL/GenBank/DDBJ whole genome shotgun (WGS) entry which is preliminary data.</text>
</comment>
<name>A0A8S1AHE7_ARCPL</name>
<dbReference type="Pfam" id="PF10254">
    <property type="entry name" value="Pacs-1"/>
    <property type="match status" value="1"/>
</dbReference>
<feature type="compositionally biased region" description="Low complexity" evidence="3">
    <location>
        <begin position="488"/>
        <end position="500"/>
    </location>
</feature>
<accession>A0A8S1AHE7</accession>
<feature type="region of interest" description="Disordered" evidence="3">
    <location>
        <begin position="167"/>
        <end position="191"/>
    </location>
</feature>